<evidence type="ECO:0000256" key="5">
    <source>
        <dbReference type="ARBA" id="ARBA00022692"/>
    </source>
</evidence>
<comment type="caution">
    <text evidence="10">The sequence shown here is derived from an EMBL/GenBank/DDBJ whole genome shotgun (WGS) entry which is preliminary data.</text>
</comment>
<dbReference type="PRINTS" id="PR00812">
    <property type="entry name" value="BCTERIALGSPF"/>
</dbReference>
<feature type="domain" description="Type II secretion system protein GspF" evidence="9">
    <location>
        <begin position="264"/>
        <end position="384"/>
    </location>
</feature>
<feature type="domain" description="Type II secretion system protein GspF" evidence="9">
    <location>
        <begin position="62"/>
        <end position="183"/>
    </location>
</feature>
<dbReference type="PANTHER" id="PTHR30012">
    <property type="entry name" value="GENERAL SECRETION PATHWAY PROTEIN"/>
    <property type="match status" value="1"/>
</dbReference>
<protein>
    <submittedName>
        <fullName evidence="10">Type II secretion system F family protein</fullName>
    </submittedName>
</protein>
<feature type="transmembrane region" description="Helical" evidence="8">
    <location>
        <begin position="156"/>
        <end position="182"/>
    </location>
</feature>
<evidence type="ECO:0000256" key="3">
    <source>
        <dbReference type="ARBA" id="ARBA00022475"/>
    </source>
</evidence>
<keyword evidence="4" id="KW-0997">Cell inner membrane</keyword>
<dbReference type="PANTHER" id="PTHR30012:SF7">
    <property type="entry name" value="PROTEIN TRANSPORT PROTEIN HOFC HOMOLOG"/>
    <property type="match status" value="1"/>
</dbReference>
<accession>A0ABT8B688</accession>
<keyword evidence="5 8" id="KW-0812">Transmembrane</keyword>
<keyword evidence="6 8" id="KW-1133">Transmembrane helix</keyword>
<evidence type="ECO:0000256" key="7">
    <source>
        <dbReference type="ARBA" id="ARBA00023136"/>
    </source>
</evidence>
<dbReference type="Proteomes" id="UP001180081">
    <property type="component" value="Unassembled WGS sequence"/>
</dbReference>
<reference evidence="10" key="1">
    <citation type="journal article" date="2014" name="Int. J. Syst. Evol. Microbiol.">
        <title>Complete genome of a new Firmicutes species belonging to the dominant human colonic microbiota ('Ruminococcus bicirculans') reveals two chromosomes and a selective capacity to utilize plant glucans.</title>
        <authorList>
            <consortium name="NISC Comparative Sequencing Program"/>
            <person name="Wegmann U."/>
            <person name="Louis P."/>
            <person name="Goesmann A."/>
            <person name="Henrissat B."/>
            <person name="Duncan S.H."/>
            <person name="Flint H.J."/>
        </authorList>
    </citation>
    <scope>NUCLEOTIDE SEQUENCE</scope>
    <source>
        <strain evidence="10">CECT 7703</strain>
    </source>
</reference>
<evidence type="ECO:0000313" key="11">
    <source>
        <dbReference type="Proteomes" id="UP001180081"/>
    </source>
</evidence>
<feature type="transmembrane region" description="Helical" evidence="8">
    <location>
        <begin position="365"/>
        <end position="385"/>
    </location>
</feature>
<dbReference type="RefSeq" id="WP_290332795.1">
    <property type="nucleotide sequence ID" value="NZ_JAUFPU010000008.1"/>
</dbReference>
<evidence type="ECO:0000256" key="4">
    <source>
        <dbReference type="ARBA" id="ARBA00022519"/>
    </source>
</evidence>
<keyword evidence="3" id="KW-1003">Cell membrane</keyword>
<feature type="transmembrane region" description="Helical" evidence="8">
    <location>
        <begin position="215"/>
        <end position="237"/>
    </location>
</feature>
<keyword evidence="7 8" id="KW-0472">Membrane</keyword>
<dbReference type="Pfam" id="PF00482">
    <property type="entry name" value="T2SSF"/>
    <property type="match status" value="2"/>
</dbReference>
<dbReference type="Gene3D" id="1.20.81.30">
    <property type="entry name" value="Type II secretion system (T2SS), domain F"/>
    <property type="match status" value="2"/>
</dbReference>
<organism evidence="10 11">
    <name type="scientific">Chitinimonas viridis</name>
    <dbReference type="NCBI Taxonomy" id="664880"/>
    <lineage>
        <taxon>Bacteria</taxon>
        <taxon>Pseudomonadati</taxon>
        <taxon>Pseudomonadota</taxon>
        <taxon>Betaproteobacteria</taxon>
        <taxon>Neisseriales</taxon>
        <taxon>Chitinibacteraceae</taxon>
        <taxon>Chitinimonas</taxon>
    </lineage>
</organism>
<evidence type="ECO:0000259" key="9">
    <source>
        <dbReference type="Pfam" id="PF00482"/>
    </source>
</evidence>
<proteinExistence type="inferred from homology"/>
<sequence length="392" mass="43226">MRFRAKVLNASMAVELRELDAASEEEARRFIESSGERLLALNTISAGLARRPRAFNMTVFNQQLHSLLEAGQPIVDAIEILGRNDRAGRHRAIYDTLLQGLQQGKQLSEAMASLPSVFPPLYVAMVRASETTGTVRASIRRFMHYQKQLDEIRGKLISAAIYPGILVSVGFLVIAFLMLYVVPRFSAVFDDVAARKNATAGFVQIWGSFVREHTALAWLGVLGLFVGLVVLLVHPGLRGWLGRRMLSTPWLGEKVWILQLARLYRTLGMLLRSGVSVLSAMKMTEASLPLAMQSDLRLAAQGVSEGKSISLVMLENKLSTEVAHRLLLAGESSGNLDEMMERIADFYDQEVAGWIDMAGRLVEPILMVGIGLVIGAIVMMLYTPIFDLANAL</sequence>
<dbReference type="EMBL" id="JAUFPU010000008">
    <property type="protein sequence ID" value="MDN3577345.1"/>
    <property type="molecule type" value="Genomic_DNA"/>
</dbReference>
<evidence type="ECO:0000256" key="6">
    <source>
        <dbReference type="ARBA" id="ARBA00022989"/>
    </source>
</evidence>
<keyword evidence="11" id="KW-1185">Reference proteome</keyword>
<evidence type="ECO:0000256" key="8">
    <source>
        <dbReference type="SAM" id="Phobius"/>
    </source>
</evidence>
<reference evidence="10" key="2">
    <citation type="submission" date="2023-06" db="EMBL/GenBank/DDBJ databases">
        <authorList>
            <person name="Lucena T."/>
            <person name="Sun Q."/>
        </authorList>
    </citation>
    <scope>NUCLEOTIDE SEQUENCE</scope>
    <source>
        <strain evidence="10">CECT 7703</strain>
    </source>
</reference>
<dbReference type="InterPro" id="IPR003004">
    <property type="entry name" value="GspF/PilC"/>
</dbReference>
<comment type="similarity">
    <text evidence="2">Belongs to the GSP F family.</text>
</comment>
<dbReference type="InterPro" id="IPR042094">
    <property type="entry name" value="T2SS_GspF_sf"/>
</dbReference>
<evidence type="ECO:0000256" key="2">
    <source>
        <dbReference type="ARBA" id="ARBA00005745"/>
    </source>
</evidence>
<comment type="subcellular location">
    <subcellularLocation>
        <location evidence="1">Cell inner membrane</location>
        <topology evidence="1">Multi-pass membrane protein</topology>
    </subcellularLocation>
</comment>
<gene>
    <name evidence="10" type="ORF">QWZ03_11265</name>
</gene>
<evidence type="ECO:0000313" key="10">
    <source>
        <dbReference type="EMBL" id="MDN3577345.1"/>
    </source>
</evidence>
<dbReference type="InterPro" id="IPR018076">
    <property type="entry name" value="T2SS_GspF_dom"/>
</dbReference>
<name>A0ABT8B688_9NEIS</name>
<evidence type="ECO:0000256" key="1">
    <source>
        <dbReference type="ARBA" id="ARBA00004429"/>
    </source>
</evidence>